<dbReference type="Proteomes" id="UP000215902">
    <property type="component" value="Unassembled WGS sequence"/>
</dbReference>
<dbReference type="PANTHER" id="PTHR44086:SF10">
    <property type="entry name" value="THIOSULFATE SULFURTRANSFERASE_RHODANESE-LIKE DOMAIN-CONTAINING PROTEIN 3"/>
    <property type="match status" value="1"/>
</dbReference>
<dbReference type="STRING" id="282301.A0A267G1Y5"/>
<dbReference type="OrthoDB" id="566238at2759"/>
<dbReference type="PANTHER" id="PTHR44086">
    <property type="entry name" value="THIOSULFATE SULFURTRANSFERASE RDL2, MITOCHONDRIAL-RELATED"/>
    <property type="match status" value="1"/>
</dbReference>
<dbReference type="SUPFAM" id="SSF52821">
    <property type="entry name" value="Rhodanese/Cell cycle control phosphatase"/>
    <property type="match status" value="1"/>
</dbReference>
<feature type="domain" description="Rhodanese" evidence="1">
    <location>
        <begin position="49"/>
        <end position="151"/>
    </location>
</feature>
<dbReference type="Gene3D" id="3.40.250.10">
    <property type="entry name" value="Rhodanese-like domain"/>
    <property type="match status" value="1"/>
</dbReference>
<evidence type="ECO:0000259" key="1">
    <source>
        <dbReference type="PROSITE" id="PS50206"/>
    </source>
</evidence>
<protein>
    <recommendedName>
        <fullName evidence="1">Rhodanese domain-containing protein</fullName>
    </recommendedName>
</protein>
<dbReference type="SMART" id="SM00450">
    <property type="entry name" value="RHOD"/>
    <property type="match status" value="1"/>
</dbReference>
<comment type="caution">
    <text evidence="2">The sequence shown here is derived from an EMBL/GenBank/DDBJ whole genome shotgun (WGS) entry which is preliminary data.</text>
</comment>
<dbReference type="PROSITE" id="PS50206">
    <property type="entry name" value="RHODANESE_3"/>
    <property type="match status" value="1"/>
</dbReference>
<reference evidence="2 3" key="1">
    <citation type="submission" date="2017-06" db="EMBL/GenBank/DDBJ databases">
        <title>A platform for efficient transgenesis in Macrostomum lignano, a flatworm model organism for stem cell research.</title>
        <authorList>
            <person name="Berezikov E."/>
        </authorList>
    </citation>
    <scope>NUCLEOTIDE SEQUENCE [LARGE SCALE GENOMIC DNA]</scope>
    <source>
        <strain evidence="2">DV1</strain>
        <tissue evidence="2">Whole organism</tissue>
    </source>
</reference>
<accession>A0A267G1Y5</accession>
<feature type="non-terminal residue" evidence="2">
    <location>
        <position position="1"/>
    </location>
</feature>
<dbReference type="Pfam" id="PF00581">
    <property type="entry name" value="Rhodanese"/>
    <property type="match status" value="1"/>
</dbReference>
<organism evidence="2 3">
    <name type="scientific">Macrostomum lignano</name>
    <dbReference type="NCBI Taxonomy" id="282301"/>
    <lineage>
        <taxon>Eukaryota</taxon>
        <taxon>Metazoa</taxon>
        <taxon>Spiralia</taxon>
        <taxon>Lophotrochozoa</taxon>
        <taxon>Platyhelminthes</taxon>
        <taxon>Rhabditophora</taxon>
        <taxon>Macrostomorpha</taxon>
        <taxon>Macrostomida</taxon>
        <taxon>Macrostomidae</taxon>
        <taxon>Macrostomum</taxon>
    </lineage>
</organism>
<evidence type="ECO:0000313" key="2">
    <source>
        <dbReference type="EMBL" id="PAA79299.1"/>
    </source>
</evidence>
<name>A0A267G1Y5_9PLAT</name>
<proteinExistence type="predicted"/>
<dbReference type="InterPro" id="IPR036873">
    <property type="entry name" value="Rhodanese-like_dom_sf"/>
</dbReference>
<sequence length="153" mass="17079">LATELLLPAEVKRSMRIYSGIHCFFVFLLQLAKAMAKTVSYDEVVKMLKTNSGLLLDVRTQDEVKTDGPYPKYLLVPHNEIAEAMQLTDAEFKSRYHGDKPNPDDPIVTACKSGRRAGLAAEALTKLNFTNVSVYSGSFNEWKAMQSDPSKAY</sequence>
<dbReference type="InterPro" id="IPR001763">
    <property type="entry name" value="Rhodanese-like_dom"/>
</dbReference>
<dbReference type="EMBL" id="NIVC01000641">
    <property type="protein sequence ID" value="PAA79299.1"/>
    <property type="molecule type" value="Genomic_DNA"/>
</dbReference>
<evidence type="ECO:0000313" key="3">
    <source>
        <dbReference type="Proteomes" id="UP000215902"/>
    </source>
</evidence>
<keyword evidence="3" id="KW-1185">Reference proteome</keyword>
<gene>
    <name evidence="2" type="ORF">BOX15_Mlig029403g1</name>
</gene>
<dbReference type="AlphaFoldDB" id="A0A267G1Y5"/>